<keyword evidence="2" id="KW-0489">Methyltransferase</keyword>
<dbReference type="GO" id="GO:0032259">
    <property type="term" value="P:methylation"/>
    <property type="evidence" value="ECO:0007669"/>
    <property type="project" value="UniProtKB-KW"/>
</dbReference>
<dbReference type="RefSeq" id="WP_109189600.1">
    <property type="nucleotide sequence ID" value="NZ_BMYA01000002.1"/>
</dbReference>
<accession>A0A2U2AE83</accession>
<feature type="domain" description="Methyltransferase" evidence="1">
    <location>
        <begin position="69"/>
        <end position="152"/>
    </location>
</feature>
<dbReference type="GO" id="GO:0008168">
    <property type="term" value="F:methyltransferase activity"/>
    <property type="evidence" value="ECO:0007669"/>
    <property type="project" value="UniProtKB-KW"/>
</dbReference>
<dbReference type="CDD" id="cd02440">
    <property type="entry name" value="AdoMet_MTases"/>
    <property type="match status" value="1"/>
</dbReference>
<protein>
    <submittedName>
        <fullName evidence="2">SAM-dependent methyltransferase</fullName>
    </submittedName>
</protein>
<name>A0A2U2AE83_9GAMM</name>
<gene>
    <name evidence="2" type="ORF">DC083_07565</name>
</gene>
<evidence type="ECO:0000313" key="3">
    <source>
        <dbReference type="Proteomes" id="UP000245020"/>
    </source>
</evidence>
<keyword evidence="3" id="KW-1185">Reference proteome</keyword>
<proteinExistence type="predicted"/>
<comment type="caution">
    <text evidence="2">The sequence shown here is derived from an EMBL/GenBank/DDBJ whole genome shotgun (WGS) entry which is preliminary data.</text>
</comment>
<reference evidence="3" key="1">
    <citation type="submission" date="2018-05" db="EMBL/GenBank/DDBJ databases">
        <title>Ignatzschineria dubaiensis sp. nov., isolated from necrotic foot tissues of dromedaries (Camelus dromedarius) and associated maggots in Dubai, United Arab Emirates.</title>
        <authorList>
            <person name="Tsang C.C."/>
            <person name="Tang J.Y.M."/>
            <person name="Fong J.Y.H."/>
            <person name="Kinne J."/>
            <person name="Lee H.H."/>
            <person name="Joseph M."/>
            <person name="Jose S."/>
            <person name="Schuster R.K."/>
            <person name="Tang Y."/>
            <person name="Sivakumar S."/>
            <person name="Chen J.H.K."/>
            <person name="Teng J.L.L."/>
            <person name="Lau S.K.P."/>
            <person name="Wernery U."/>
            <person name="Woo P.C.Y."/>
        </authorList>
    </citation>
    <scope>NUCLEOTIDE SEQUENCE [LARGE SCALE GENOMIC DNA]</scope>
    <source>
        <strain evidence="3">KCTC 22644</strain>
    </source>
</reference>
<organism evidence="2 3">
    <name type="scientific">Ignatzschineria ureiclastica</name>
    <dbReference type="NCBI Taxonomy" id="472582"/>
    <lineage>
        <taxon>Bacteria</taxon>
        <taxon>Pseudomonadati</taxon>
        <taxon>Pseudomonadota</taxon>
        <taxon>Gammaproteobacteria</taxon>
        <taxon>Cardiobacteriales</taxon>
        <taxon>Ignatzschineriaceae</taxon>
        <taxon>Ignatzschineria</taxon>
    </lineage>
</organism>
<dbReference type="Gene3D" id="3.40.50.150">
    <property type="entry name" value="Vaccinia Virus protein VP39"/>
    <property type="match status" value="1"/>
</dbReference>
<dbReference type="Pfam" id="PF13649">
    <property type="entry name" value="Methyltransf_25"/>
    <property type="match status" value="1"/>
</dbReference>
<dbReference type="OrthoDB" id="9795085at2"/>
<sequence>MKRDLTTIFDIDFGELYRSHANESIRQPKLPEDWDQKANRMRTGGGCVNADYISAFLARMDLEGVETALDIGCGGGTIALAIAPMIKKVYALDYSPKMLEVVDERASELGITNYETILKSWDEDWSEIPECDICISSRSSMVADLEDALAKLNAKAKKAVYMTMTVEKDFVNRDILRAIGRDSVGFPTYIYAVNLLYQQGYQVSVDFIEANHQVSRQTIENVEDFIQAVTWSIGDLTADEVEKLTQYYDDFGHTLPTVYHANRPWAFLKWRTDRKRGSDVRKP</sequence>
<keyword evidence="2" id="KW-0808">Transferase</keyword>
<dbReference type="EMBL" id="QEWQ01000004">
    <property type="protein sequence ID" value="PWD80950.1"/>
    <property type="molecule type" value="Genomic_DNA"/>
</dbReference>
<evidence type="ECO:0000259" key="1">
    <source>
        <dbReference type="Pfam" id="PF13649"/>
    </source>
</evidence>
<dbReference type="SUPFAM" id="SSF53335">
    <property type="entry name" value="S-adenosyl-L-methionine-dependent methyltransferases"/>
    <property type="match status" value="1"/>
</dbReference>
<dbReference type="InterPro" id="IPR029063">
    <property type="entry name" value="SAM-dependent_MTases_sf"/>
</dbReference>
<dbReference type="InterPro" id="IPR041698">
    <property type="entry name" value="Methyltransf_25"/>
</dbReference>
<dbReference type="AlphaFoldDB" id="A0A2U2AE83"/>
<evidence type="ECO:0000313" key="2">
    <source>
        <dbReference type="EMBL" id="PWD80950.1"/>
    </source>
</evidence>
<dbReference type="Proteomes" id="UP000245020">
    <property type="component" value="Unassembled WGS sequence"/>
</dbReference>